<dbReference type="InterPro" id="IPR014710">
    <property type="entry name" value="RmlC-like_jellyroll"/>
</dbReference>
<dbReference type="CDD" id="cd02209">
    <property type="entry name" value="cupin_XRE_C"/>
    <property type="match status" value="1"/>
</dbReference>
<name>A0ABX4BNX1_FLAFR</name>
<dbReference type="CDD" id="cd00093">
    <property type="entry name" value="HTH_XRE"/>
    <property type="match status" value="1"/>
</dbReference>
<evidence type="ECO:0000313" key="4">
    <source>
        <dbReference type="Proteomes" id="UP000198382"/>
    </source>
</evidence>
<dbReference type="InterPro" id="IPR050807">
    <property type="entry name" value="TransReg_Diox_bact_type"/>
</dbReference>
<dbReference type="Proteomes" id="UP000198382">
    <property type="component" value="Unassembled WGS sequence"/>
</dbReference>
<protein>
    <submittedName>
        <fullName evidence="3">DNA-binding protein</fullName>
    </submittedName>
</protein>
<dbReference type="Pfam" id="PF07883">
    <property type="entry name" value="Cupin_2"/>
    <property type="match status" value="1"/>
</dbReference>
<feature type="domain" description="HTH cro/C1-type" evidence="2">
    <location>
        <begin position="24"/>
        <end position="78"/>
    </location>
</feature>
<dbReference type="SMART" id="SM00530">
    <property type="entry name" value="HTH_XRE"/>
    <property type="match status" value="1"/>
</dbReference>
<evidence type="ECO:0000259" key="2">
    <source>
        <dbReference type="PROSITE" id="PS50943"/>
    </source>
</evidence>
<dbReference type="SUPFAM" id="SSF47413">
    <property type="entry name" value="lambda repressor-like DNA-binding domains"/>
    <property type="match status" value="1"/>
</dbReference>
<evidence type="ECO:0000313" key="3">
    <source>
        <dbReference type="EMBL" id="OXA78419.1"/>
    </source>
</evidence>
<proteinExistence type="predicted"/>
<comment type="caution">
    <text evidence="3">The sequence shown here is derived from an EMBL/GenBank/DDBJ whole genome shotgun (WGS) entry which is preliminary data.</text>
</comment>
<dbReference type="GO" id="GO:0003677">
    <property type="term" value="F:DNA binding"/>
    <property type="evidence" value="ECO:0007669"/>
    <property type="project" value="UniProtKB-KW"/>
</dbReference>
<sequence>MLYLPLKQKIFKMDDFLIGIGKRLKEIRKKNALTIHEVANRAGVSNGLISRIENGRTIPSLPVLIELIQSLNTDVSYFFEGVENTKNAKYIHIKKEDYQKIEKEDRSETKGFNYYSIFSKSINSIGFEAVILEVEPNSKRDKVITDAWEFKYIIKGSVTYIIDELEVIVNEGDSLCFNGRHPHVPENRTKENCIMLVLYFYSESNS</sequence>
<reference evidence="3 4" key="1">
    <citation type="submission" date="2016-11" db="EMBL/GenBank/DDBJ databases">
        <title>Whole genomes of Flavobacteriaceae.</title>
        <authorList>
            <person name="Stine C."/>
            <person name="Li C."/>
            <person name="Tadesse D."/>
        </authorList>
    </citation>
    <scope>NUCLEOTIDE SEQUENCE [LARGE SCALE GENOMIC DNA]</scope>
    <source>
        <strain evidence="3 4">DSM 15937</strain>
    </source>
</reference>
<dbReference type="SUPFAM" id="SSF51182">
    <property type="entry name" value="RmlC-like cupins"/>
    <property type="match status" value="1"/>
</dbReference>
<dbReference type="Gene3D" id="2.60.120.10">
    <property type="entry name" value="Jelly Rolls"/>
    <property type="match status" value="1"/>
</dbReference>
<gene>
    <name evidence="3" type="ORF">B0A65_13415</name>
</gene>
<dbReference type="InterPro" id="IPR010982">
    <property type="entry name" value="Lambda_DNA-bd_dom_sf"/>
</dbReference>
<dbReference type="PANTHER" id="PTHR46797:SF1">
    <property type="entry name" value="METHYLPHOSPHONATE SYNTHASE"/>
    <property type="match status" value="1"/>
</dbReference>
<organism evidence="3 4">
    <name type="scientific">Flavobacterium frigidimaris</name>
    <dbReference type="NCBI Taxonomy" id="262320"/>
    <lineage>
        <taxon>Bacteria</taxon>
        <taxon>Pseudomonadati</taxon>
        <taxon>Bacteroidota</taxon>
        <taxon>Flavobacteriia</taxon>
        <taxon>Flavobacteriales</taxon>
        <taxon>Flavobacteriaceae</taxon>
        <taxon>Flavobacterium</taxon>
    </lineage>
</organism>
<dbReference type="InterPro" id="IPR013096">
    <property type="entry name" value="Cupin_2"/>
</dbReference>
<evidence type="ECO:0000256" key="1">
    <source>
        <dbReference type="ARBA" id="ARBA00023125"/>
    </source>
</evidence>
<dbReference type="Pfam" id="PF01381">
    <property type="entry name" value="HTH_3"/>
    <property type="match status" value="1"/>
</dbReference>
<dbReference type="InterPro" id="IPR011051">
    <property type="entry name" value="RmlC_Cupin_sf"/>
</dbReference>
<dbReference type="InterPro" id="IPR001387">
    <property type="entry name" value="Cro/C1-type_HTH"/>
</dbReference>
<accession>A0ABX4BNX1</accession>
<dbReference type="Gene3D" id="1.10.260.40">
    <property type="entry name" value="lambda repressor-like DNA-binding domains"/>
    <property type="match status" value="1"/>
</dbReference>
<dbReference type="PROSITE" id="PS50943">
    <property type="entry name" value="HTH_CROC1"/>
    <property type="match status" value="1"/>
</dbReference>
<dbReference type="EMBL" id="MUGV01000021">
    <property type="protein sequence ID" value="OXA78419.1"/>
    <property type="molecule type" value="Genomic_DNA"/>
</dbReference>
<keyword evidence="1 3" id="KW-0238">DNA-binding</keyword>
<keyword evidence="4" id="KW-1185">Reference proteome</keyword>
<dbReference type="PANTHER" id="PTHR46797">
    <property type="entry name" value="HTH-TYPE TRANSCRIPTIONAL REGULATOR"/>
    <property type="match status" value="1"/>
</dbReference>